<name>A0A1I0Z057_9GAMM</name>
<dbReference type="RefSeq" id="WP_091013244.1">
    <property type="nucleotide sequence ID" value="NZ_FOKJ01000023.1"/>
</dbReference>
<dbReference type="Proteomes" id="UP000198861">
    <property type="component" value="Unassembled WGS sequence"/>
</dbReference>
<organism evidence="1 2">
    <name type="scientific">Azotobacter beijerinckii</name>
    <dbReference type="NCBI Taxonomy" id="170623"/>
    <lineage>
        <taxon>Bacteria</taxon>
        <taxon>Pseudomonadati</taxon>
        <taxon>Pseudomonadota</taxon>
        <taxon>Gammaproteobacteria</taxon>
        <taxon>Pseudomonadales</taxon>
        <taxon>Pseudomonadaceae</taxon>
        <taxon>Azotobacter</taxon>
    </lineage>
</organism>
<dbReference type="EMBL" id="FOKJ01000023">
    <property type="protein sequence ID" value="SFB18994.1"/>
    <property type="molecule type" value="Genomic_DNA"/>
</dbReference>
<evidence type="ECO:0000313" key="2">
    <source>
        <dbReference type="Proteomes" id="UP000198861"/>
    </source>
</evidence>
<accession>A0A1I0Z057</accession>
<keyword evidence="2" id="KW-1185">Reference proteome</keyword>
<gene>
    <name evidence="1" type="ORF">SAMN04244571_01716</name>
</gene>
<comment type="caution">
    <text evidence="1">The sequence shown here is derived from an EMBL/GenBank/DDBJ whole genome shotgun (WGS) entry which is preliminary data.</text>
</comment>
<proteinExistence type="predicted"/>
<sequence>MSLLSSIKRIFGRHEQAKLAKPEPQAAEPSSVPDENFNPFNKVRCCFVPAAVITNTYDNLMLVGAQCYYGDETYRRLDSLKRENHLPAGSLIALNDNSSISNQFTWSDIGQLDYAFNDYLNFLIEFRGIYESDAPDKEKLAALEELAARAGSGGHSHSVFVEKHGGTRSMLAYCARSDSAWNKPEWIDGLESSLDCPVRGKSGLAAVEGKPTFAYATTHKHDIQMMLRCCDAEESTYWSQPNGHRLCAAPYYFERAAVLSSKAKDYAGEVAICERWERIISDYTAQPMVAEGRAALVHKGPRSIAILARLPKARELLQKQAAKP</sequence>
<evidence type="ECO:0000313" key="1">
    <source>
        <dbReference type="EMBL" id="SFB18994.1"/>
    </source>
</evidence>
<reference evidence="1 2" key="1">
    <citation type="submission" date="2016-10" db="EMBL/GenBank/DDBJ databases">
        <authorList>
            <person name="Varghese N."/>
            <person name="Submissions S."/>
        </authorList>
    </citation>
    <scope>NUCLEOTIDE SEQUENCE [LARGE SCALE GENOMIC DNA]</scope>
    <source>
        <strain evidence="1 2">DSM 282</strain>
    </source>
</reference>
<protein>
    <submittedName>
        <fullName evidence="1">Uncharacterized protein</fullName>
    </submittedName>
</protein>